<organism evidence="2 3">
    <name type="scientific">Aeromicrobium halocynthiae</name>
    <dbReference type="NCBI Taxonomy" id="560557"/>
    <lineage>
        <taxon>Bacteria</taxon>
        <taxon>Bacillati</taxon>
        <taxon>Actinomycetota</taxon>
        <taxon>Actinomycetes</taxon>
        <taxon>Propionibacteriales</taxon>
        <taxon>Nocardioidaceae</taxon>
        <taxon>Aeromicrobium</taxon>
    </lineage>
</organism>
<keyword evidence="3" id="KW-1185">Reference proteome</keyword>
<dbReference type="EMBL" id="BAAAPY010000013">
    <property type="protein sequence ID" value="GAA2084607.1"/>
    <property type="molecule type" value="Genomic_DNA"/>
</dbReference>
<evidence type="ECO:0000256" key="1">
    <source>
        <dbReference type="SAM" id="Phobius"/>
    </source>
</evidence>
<name>A0ABP5HTK8_9ACTN</name>
<comment type="caution">
    <text evidence="2">The sequence shown here is derived from an EMBL/GenBank/DDBJ whole genome shotgun (WGS) entry which is preliminary data.</text>
</comment>
<accession>A0ABP5HTK8</accession>
<keyword evidence="1" id="KW-1133">Transmembrane helix</keyword>
<evidence type="ECO:0000313" key="2">
    <source>
        <dbReference type="EMBL" id="GAA2084607.1"/>
    </source>
</evidence>
<proteinExistence type="predicted"/>
<gene>
    <name evidence="2" type="ORF">GCM10009821_27500</name>
</gene>
<dbReference type="Proteomes" id="UP001501480">
    <property type="component" value="Unassembled WGS sequence"/>
</dbReference>
<sequence length="61" mass="6398">MVGVMSGVVMAALVMLVAAQWVAWALVLADGRTRPSRDVRLPALVVLLAVQVVLSLVWAAG</sequence>
<keyword evidence="1" id="KW-0812">Transmembrane</keyword>
<keyword evidence="1" id="KW-0472">Membrane</keyword>
<feature type="transmembrane region" description="Helical" evidence="1">
    <location>
        <begin position="6"/>
        <end position="29"/>
    </location>
</feature>
<protein>
    <submittedName>
        <fullName evidence="2">Uncharacterized protein</fullName>
    </submittedName>
</protein>
<feature type="transmembrane region" description="Helical" evidence="1">
    <location>
        <begin position="41"/>
        <end position="60"/>
    </location>
</feature>
<reference evidence="3" key="1">
    <citation type="journal article" date="2019" name="Int. J. Syst. Evol. Microbiol.">
        <title>The Global Catalogue of Microorganisms (GCM) 10K type strain sequencing project: providing services to taxonomists for standard genome sequencing and annotation.</title>
        <authorList>
            <consortium name="The Broad Institute Genomics Platform"/>
            <consortium name="The Broad Institute Genome Sequencing Center for Infectious Disease"/>
            <person name="Wu L."/>
            <person name="Ma J."/>
        </authorList>
    </citation>
    <scope>NUCLEOTIDE SEQUENCE [LARGE SCALE GENOMIC DNA]</scope>
    <source>
        <strain evidence="3">JCM 15749</strain>
    </source>
</reference>
<evidence type="ECO:0000313" key="3">
    <source>
        <dbReference type="Proteomes" id="UP001501480"/>
    </source>
</evidence>